<dbReference type="InterPro" id="IPR015421">
    <property type="entry name" value="PyrdxlP-dep_Trfase_major"/>
</dbReference>
<evidence type="ECO:0000313" key="5">
    <source>
        <dbReference type="Proteomes" id="UP001622612"/>
    </source>
</evidence>
<sequence length="391" mass="44698">MSYKKMFPMFKNNKNIVYFDNSALTFKPKLVIKSINDFYTKYSVSTRTSDSTLGIKMSNLISQTKNNIGSLIDAKENEIIFTSGTTESLNLIIRMLSKIIFDGEILLSYYNHSSNIVPFIEIFKNSNIKINYFSDMNSLLKLINNKTKIISLSQITNNFNVTYDLEIIYKLCKEKNIILINDAAQVIAHQKISLHNSDVIVFSGNKLYGPTGVGILCVKEDLLRKLEPQKWGGGQVQNIDYNVWTAKNSLYKYEPGTLNFAGILGLNAAINFIKLISYKKINQIENKLANYLYDELSKLNNIVIESKRGDLILLFNVKNIPSQDVASYLGHKNVYVRSGIFCAHMITKNNNIKYKNSYIRISISFYNTKRDVDILVKTLKKGGDFLEFLYK</sequence>
<dbReference type="RefSeq" id="WP_405311116.1">
    <property type="nucleotide sequence ID" value="NZ_CP088155.1"/>
</dbReference>
<accession>A0ABZ2TKI6</accession>
<dbReference type="Gene3D" id="3.90.1150.10">
    <property type="entry name" value="Aspartate Aminotransferase, domain 1"/>
    <property type="match status" value="1"/>
</dbReference>
<dbReference type="Gene3D" id="3.40.640.10">
    <property type="entry name" value="Type I PLP-dependent aspartate aminotransferase-like (Major domain)"/>
    <property type="match status" value="1"/>
</dbReference>
<dbReference type="PANTHER" id="PTHR43586">
    <property type="entry name" value="CYSTEINE DESULFURASE"/>
    <property type="match status" value="1"/>
</dbReference>
<dbReference type="InterPro" id="IPR000192">
    <property type="entry name" value="Aminotrans_V_dom"/>
</dbReference>
<evidence type="ECO:0000256" key="2">
    <source>
        <dbReference type="ARBA" id="ARBA00022898"/>
    </source>
</evidence>
<protein>
    <submittedName>
        <fullName evidence="4">Aminotransferase class V-fold PLP-dependent enzyme</fullName>
    </submittedName>
</protein>
<keyword evidence="4" id="KW-0032">Aminotransferase</keyword>
<name>A0ABZ2TKI6_9BACT</name>
<dbReference type="GO" id="GO:0008483">
    <property type="term" value="F:transaminase activity"/>
    <property type="evidence" value="ECO:0007669"/>
    <property type="project" value="UniProtKB-KW"/>
</dbReference>
<reference evidence="4" key="1">
    <citation type="submission" date="2021-11" db="EMBL/GenBank/DDBJ databases">
        <title>The first genome sequence of unculturable Mycoplasma faucium obtained by de novo assembly of metagenomic reads.</title>
        <authorList>
            <person name="Sabat A.J."/>
            <person name="Bathoorn E."/>
            <person name="Akkerboom V."/>
            <person name="Friedrich A.W."/>
        </authorList>
    </citation>
    <scope>NUCLEOTIDE SEQUENCE [LARGE SCALE GENOMIC DNA]</scope>
    <source>
        <strain evidence="4">UMCG-MFM1</strain>
    </source>
</reference>
<dbReference type="SUPFAM" id="SSF53383">
    <property type="entry name" value="PLP-dependent transferases"/>
    <property type="match status" value="1"/>
</dbReference>
<organism evidence="4 5">
    <name type="scientific">Metamycoplasma faucium</name>
    <dbReference type="NCBI Taxonomy" id="56142"/>
    <lineage>
        <taxon>Bacteria</taxon>
        <taxon>Bacillati</taxon>
        <taxon>Mycoplasmatota</taxon>
        <taxon>Mycoplasmoidales</taxon>
        <taxon>Metamycoplasmataceae</taxon>
        <taxon>Metamycoplasma</taxon>
    </lineage>
</organism>
<dbReference type="PANTHER" id="PTHR43586:SF8">
    <property type="entry name" value="CYSTEINE DESULFURASE 1, CHLOROPLASTIC"/>
    <property type="match status" value="1"/>
</dbReference>
<evidence type="ECO:0000313" key="4">
    <source>
        <dbReference type="EMBL" id="WYM96968.1"/>
    </source>
</evidence>
<feature type="domain" description="Aminotransferase class V" evidence="3">
    <location>
        <begin position="17"/>
        <end position="375"/>
    </location>
</feature>
<dbReference type="Pfam" id="PF00266">
    <property type="entry name" value="Aminotran_5"/>
    <property type="match status" value="1"/>
</dbReference>
<dbReference type="InterPro" id="IPR015424">
    <property type="entry name" value="PyrdxlP-dep_Trfase"/>
</dbReference>
<dbReference type="Proteomes" id="UP001622612">
    <property type="component" value="Chromosome"/>
</dbReference>
<comment type="cofactor">
    <cofactor evidence="1">
        <name>pyridoxal 5'-phosphate</name>
        <dbReference type="ChEBI" id="CHEBI:597326"/>
    </cofactor>
</comment>
<evidence type="ECO:0000259" key="3">
    <source>
        <dbReference type="Pfam" id="PF00266"/>
    </source>
</evidence>
<gene>
    <name evidence="4" type="ORF">LQ356_01940</name>
</gene>
<dbReference type="InterPro" id="IPR015422">
    <property type="entry name" value="PyrdxlP-dep_Trfase_small"/>
</dbReference>
<keyword evidence="4" id="KW-0808">Transferase</keyword>
<dbReference type="EMBL" id="CP088155">
    <property type="protein sequence ID" value="WYM96968.1"/>
    <property type="molecule type" value="Genomic_DNA"/>
</dbReference>
<proteinExistence type="predicted"/>
<keyword evidence="2" id="KW-0663">Pyridoxal phosphate</keyword>
<keyword evidence="5" id="KW-1185">Reference proteome</keyword>
<evidence type="ECO:0000256" key="1">
    <source>
        <dbReference type="ARBA" id="ARBA00001933"/>
    </source>
</evidence>